<dbReference type="PANTHER" id="PTHR30461:SF23">
    <property type="entry name" value="DNA RECOMBINASE-RELATED"/>
    <property type="match status" value="1"/>
</dbReference>
<evidence type="ECO:0000259" key="3">
    <source>
        <dbReference type="PROSITE" id="PS51737"/>
    </source>
</evidence>
<name>A0A0G1NNP2_9BACT</name>
<accession>A0A0G1NNP2</accession>
<proteinExistence type="predicted"/>
<dbReference type="Gene3D" id="3.90.1750.20">
    <property type="entry name" value="Putative Large Serine Recombinase, Chain B, Domain 2"/>
    <property type="match status" value="1"/>
</dbReference>
<dbReference type="GO" id="GO:0000150">
    <property type="term" value="F:DNA strand exchange activity"/>
    <property type="evidence" value="ECO:0007669"/>
    <property type="project" value="InterPro"/>
</dbReference>
<evidence type="ECO:0000256" key="1">
    <source>
        <dbReference type="SAM" id="Coils"/>
    </source>
</evidence>
<dbReference type="Gene3D" id="3.40.50.1390">
    <property type="entry name" value="Resolvase, N-terminal catalytic domain"/>
    <property type="match status" value="1"/>
</dbReference>
<dbReference type="AlphaFoldDB" id="A0A0G1NNP2"/>
<feature type="domain" description="Recombinase" evidence="3">
    <location>
        <begin position="166"/>
        <end position="273"/>
    </location>
</feature>
<organism evidence="4 5">
    <name type="scientific">Candidatus Azambacteria bacterium GW2011_GWC1_46_13</name>
    <dbReference type="NCBI Taxonomy" id="1618619"/>
    <lineage>
        <taxon>Bacteria</taxon>
        <taxon>Candidatus Azamiibacteriota</taxon>
    </lineage>
</organism>
<dbReference type="InterPro" id="IPR006119">
    <property type="entry name" value="Resolv_N"/>
</dbReference>
<dbReference type="Pfam" id="PF07508">
    <property type="entry name" value="Recombinase"/>
    <property type="match status" value="1"/>
</dbReference>
<dbReference type="PROSITE" id="PS51736">
    <property type="entry name" value="RECOMBINASES_3"/>
    <property type="match status" value="1"/>
</dbReference>
<dbReference type="Pfam" id="PF00239">
    <property type="entry name" value="Resolvase"/>
    <property type="match status" value="1"/>
</dbReference>
<dbReference type="InterPro" id="IPR050639">
    <property type="entry name" value="SSR_resolvase"/>
</dbReference>
<dbReference type="EMBL" id="LCLU01000018">
    <property type="protein sequence ID" value="KKU21952.1"/>
    <property type="molecule type" value="Genomic_DNA"/>
</dbReference>
<evidence type="ECO:0000313" key="5">
    <source>
        <dbReference type="Proteomes" id="UP000034569"/>
    </source>
</evidence>
<dbReference type="PROSITE" id="PS51737">
    <property type="entry name" value="RECOMBINASE_DNA_BIND"/>
    <property type="match status" value="1"/>
</dbReference>
<evidence type="ECO:0000313" key="4">
    <source>
        <dbReference type="EMBL" id="KKU21952.1"/>
    </source>
</evidence>
<comment type="caution">
    <text evidence="4">The sequence shown here is derived from an EMBL/GenBank/DDBJ whole genome shotgun (WGS) entry which is preliminary data.</text>
</comment>
<feature type="domain" description="Resolvase/invertase-type recombinase catalytic" evidence="2">
    <location>
        <begin position="4"/>
        <end position="159"/>
    </location>
</feature>
<dbReference type="Proteomes" id="UP000034569">
    <property type="component" value="Unassembled WGS sequence"/>
</dbReference>
<dbReference type="InterPro" id="IPR011109">
    <property type="entry name" value="DNA_bind_recombinase_dom"/>
</dbReference>
<dbReference type="SMART" id="SM00857">
    <property type="entry name" value="Resolvase"/>
    <property type="match status" value="1"/>
</dbReference>
<dbReference type="PANTHER" id="PTHR30461">
    <property type="entry name" value="DNA-INVERTASE FROM LAMBDOID PROPHAGE"/>
    <property type="match status" value="1"/>
</dbReference>
<dbReference type="Pfam" id="PF13408">
    <property type="entry name" value="Zn_ribbon_recom"/>
    <property type="match status" value="1"/>
</dbReference>
<sequence length="560" mass="64452">MKTKFFLYARKSTEDEERKSTEDEERQIMSIEAQLAELAEYAKRENIEIAETFIESKSAKKPGREIFNEMMSKVHESKEPIGLIAWHPDRLARNSVDGGQIIYSIDIGKIVSLRFPTFWFEPTPQGLFMLQVAFGQSKYYSDNLSENVKRGIRQKLRRGEWPGLAPFGYVNNPKTRTIEPEPTKSRCVVKAFEEFSQGRHTLESLGQRLSFWGVVSGTGKPICKATLQRMLTNPVYLGIIKHNGESYEGGFPSIVSRATFEAVQKVLKQRARPRKSKKRHNFPFVGLLTCGECGGAITAQFAHGHGGTYRYYRCTKKLGKCSQRYLREDLLANQLKSRLQNVALDDDWAEKMTAQVDVWEKDNAQSAQSFAQNLDEKIKEAETKLDKLVNAFLDGSIEKETYLVKKDELIKTKIDLNKRKSDFGRKGNNWVEPLRDWIKTAHHAEKLALSNDFYEIKEIKSLTEKIGTNRRLLSRKTEFEFVRPYDLIPKYRAFCEARPAEGGASEQPNASQFSKCLNWSGRRESNPGCKTPSLAYYHYTTSRKKAADWPRLFRRYFFSL</sequence>
<protein>
    <submittedName>
        <fullName evidence="4">Recombinase</fullName>
    </submittedName>
</protein>
<dbReference type="SUPFAM" id="SSF53041">
    <property type="entry name" value="Resolvase-like"/>
    <property type="match status" value="1"/>
</dbReference>
<dbReference type="CDD" id="cd00338">
    <property type="entry name" value="Ser_Recombinase"/>
    <property type="match status" value="1"/>
</dbReference>
<dbReference type="InterPro" id="IPR036162">
    <property type="entry name" value="Resolvase-like_N_sf"/>
</dbReference>
<keyword evidence="1" id="KW-0175">Coiled coil</keyword>
<dbReference type="InterPro" id="IPR025827">
    <property type="entry name" value="Zn_ribbon_recom_dom"/>
</dbReference>
<dbReference type="InterPro" id="IPR038109">
    <property type="entry name" value="DNA_bind_recomb_sf"/>
</dbReference>
<gene>
    <name evidence="4" type="ORF">UX33_C0018G0011</name>
</gene>
<dbReference type="GO" id="GO:0003677">
    <property type="term" value="F:DNA binding"/>
    <property type="evidence" value="ECO:0007669"/>
    <property type="project" value="InterPro"/>
</dbReference>
<evidence type="ECO:0000259" key="2">
    <source>
        <dbReference type="PROSITE" id="PS51736"/>
    </source>
</evidence>
<reference evidence="4 5" key="1">
    <citation type="journal article" date="2015" name="Nature">
        <title>rRNA introns, odd ribosomes, and small enigmatic genomes across a large radiation of phyla.</title>
        <authorList>
            <person name="Brown C.T."/>
            <person name="Hug L.A."/>
            <person name="Thomas B.C."/>
            <person name="Sharon I."/>
            <person name="Castelle C.J."/>
            <person name="Singh A."/>
            <person name="Wilkins M.J."/>
            <person name="Williams K.H."/>
            <person name="Banfield J.F."/>
        </authorList>
    </citation>
    <scope>NUCLEOTIDE SEQUENCE [LARGE SCALE GENOMIC DNA]</scope>
</reference>
<feature type="coiled-coil region" evidence="1">
    <location>
        <begin position="364"/>
        <end position="391"/>
    </location>
</feature>